<evidence type="ECO:0000256" key="1">
    <source>
        <dbReference type="SAM" id="MobiDB-lite"/>
    </source>
</evidence>
<reference evidence="2 3" key="1">
    <citation type="submission" date="2024-04" db="EMBL/GenBank/DDBJ databases">
        <title>Phyllosticta paracitricarpa is synonymous to the EU quarantine fungus P. citricarpa based on phylogenomic analyses.</title>
        <authorList>
            <consortium name="Lawrence Berkeley National Laboratory"/>
            <person name="Van Ingen-Buijs V.A."/>
            <person name="Van Westerhoven A.C."/>
            <person name="Haridas S."/>
            <person name="Skiadas P."/>
            <person name="Martin F."/>
            <person name="Groenewald J.Z."/>
            <person name="Crous P.W."/>
            <person name="Seidl M.F."/>
        </authorList>
    </citation>
    <scope>NUCLEOTIDE SEQUENCE [LARGE SCALE GENOMIC DNA]</scope>
    <source>
        <strain evidence="2 3">CBS 123374</strain>
    </source>
</reference>
<accession>A0ABR1YIQ8</accession>
<feature type="non-terminal residue" evidence="2">
    <location>
        <position position="1"/>
    </location>
</feature>
<evidence type="ECO:0008006" key="4">
    <source>
        <dbReference type="Google" id="ProtNLM"/>
    </source>
</evidence>
<keyword evidence="3" id="KW-1185">Reference proteome</keyword>
<feature type="region of interest" description="Disordered" evidence="1">
    <location>
        <begin position="187"/>
        <end position="208"/>
    </location>
</feature>
<protein>
    <recommendedName>
        <fullName evidence="4">Histone 3</fullName>
    </recommendedName>
</protein>
<proteinExistence type="predicted"/>
<comment type="caution">
    <text evidence="2">The sequence shown here is derived from an EMBL/GenBank/DDBJ whole genome shotgun (WGS) entry which is preliminary data.</text>
</comment>
<feature type="compositionally biased region" description="Basic residues" evidence="1">
    <location>
        <begin position="187"/>
        <end position="198"/>
    </location>
</feature>
<dbReference type="EMBL" id="JBBWRZ010000008">
    <property type="protein sequence ID" value="KAK8230791.1"/>
    <property type="molecule type" value="Genomic_DNA"/>
</dbReference>
<evidence type="ECO:0000313" key="2">
    <source>
        <dbReference type="EMBL" id="KAK8230791.1"/>
    </source>
</evidence>
<evidence type="ECO:0000313" key="3">
    <source>
        <dbReference type="Proteomes" id="UP001492380"/>
    </source>
</evidence>
<name>A0ABR1YIQ8_9PEZI</name>
<sequence length="220" mass="23901">LPDRTLAVFALPGILQTRCQEHSPPANSRHATLFLDHPSSIAALGSSGAKSSRRLNTSHRATPFSALCGLLSVIKLPPPSCLVIQSRSFVPSQCPKTLLLRLCLNLSFSTRATRRPPFSRNAACGRAPTRPCPCAASPQRRRSRAPLSSPLLTAAAAQAQAQAAPTVLGSLLPARCLLRHLTKRAWTRRAGPRARSPRSRGPPRLTRAEPAWRGYRRCSW</sequence>
<dbReference type="Proteomes" id="UP001492380">
    <property type="component" value="Unassembled WGS sequence"/>
</dbReference>
<organism evidence="2 3">
    <name type="scientific">Phyllosticta capitalensis</name>
    <dbReference type="NCBI Taxonomy" id="121624"/>
    <lineage>
        <taxon>Eukaryota</taxon>
        <taxon>Fungi</taxon>
        <taxon>Dikarya</taxon>
        <taxon>Ascomycota</taxon>
        <taxon>Pezizomycotina</taxon>
        <taxon>Dothideomycetes</taxon>
        <taxon>Dothideomycetes incertae sedis</taxon>
        <taxon>Botryosphaeriales</taxon>
        <taxon>Phyllostictaceae</taxon>
        <taxon>Phyllosticta</taxon>
    </lineage>
</organism>
<gene>
    <name evidence="2" type="ORF">HDK90DRAFT_527031</name>
</gene>